<evidence type="ECO:0000313" key="2">
    <source>
        <dbReference type="Proteomes" id="UP001153148"/>
    </source>
</evidence>
<dbReference type="EMBL" id="CAJPIN010054668">
    <property type="protein sequence ID" value="CAG2066473.1"/>
    <property type="molecule type" value="Genomic_DNA"/>
</dbReference>
<keyword evidence="2" id="KW-1185">Reference proteome</keyword>
<protein>
    <submittedName>
        <fullName evidence="1">Uncharacterized protein</fullName>
    </submittedName>
</protein>
<accession>A0ABN7PGT0</accession>
<sequence length="207" mass="22284">MTGRSRLKYRSERGFPLFLHANADVWELSSTALKKIFGWSPILGKVCTPELGIPILYWVGLVDSPTHASFRGLPFSKESIRFTVALVLALVVFSAAEEPYPVHVNRDVPVPVPHPVAVPVSRPYPVHVPHPVAVPVERPYPVPVERPVAYPVHQAVPYPVAQPVAVPVSRPYPVVVSKPVAVPVAQPVVINKPVAVSVGGGYGLGSG</sequence>
<dbReference type="Proteomes" id="UP001153148">
    <property type="component" value="Unassembled WGS sequence"/>
</dbReference>
<feature type="non-terminal residue" evidence="1">
    <location>
        <position position="207"/>
    </location>
</feature>
<comment type="caution">
    <text evidence="1">The sequence shown here is derived from an EMBL/GenBank/DDBJ whole genome shotgun (WGS) entry which is preliminary data.</text>
</comment>
<evidence type="ECO:0000313" key="1">
    <source>
        <dbReference type="EMBL" id="CAG2066473.1"/>
    </source>
</evidence>
<reference evidence="1" key="1">
    <citation type="submission" date="2021-03" db="EMBL/GenBank/DDBJ databases">
        <authorList>
            <person name="Tran Van P."/>
        </authorList>
    </citation>
    <scope>NUCLEOTIDE SEQUENCE</scope>
</reference>
<proteinExistence type="predicted"/>
<name>A0ABN7PGT0_TIMPD</name>
<dbReference type="PANTHER" id="PTHR47771:SF3">
    <property type="entry name" value="LD27203P"/>
    <property type="match status" value="1"/>
</dbReference>
<dbReference type="PANTHER" id="PTHR47771">
    <property type="entry name" value="LD27203P-RELATED"/>
    <property type="match status" value="1"/>
</dbReference>
<gene>
    <name evidence="1" type="ORF">TPAB3V08_LOCUS13416</name>
</gene>
<organism evidence="1 2">
    <name type="scientific">Timema podura</name>
    <name type="common">Walking stick</name>
    <dbReference type="NCBI Taxonomy" id="61482"/>
    <lineage>
        <taxon>Eukaryota</taxon>
        <taxon>Metazoa</taxon>
        <taxon>Ecdysozoa</taxon>
        <taxon>Arthropoda</taxon>
        <taxon>Hexapoda</taxon>
        <taxon>Insecta</taxon>
        <taxon>Pterygota</taxon>
        <taxon>Neoptera</taxon>
        <taxon>Polyneoptera</taxon>
        <taxon>Phasmatodea</taxon>
        <taxon>Timematodea</taxon>
        <taxon>Timematoidea</taxon>
        <taxon>Timematidae</taxon>
        <taxon>Timema</taxon>
    </lineage>
</organism>